<dbReference type="AlphaFoldDB" id="A0A813Z0R3"/>
<sequence length="547" mass="61852">MANNKFDFESINEERVHKNVNGEMVYCPICHCLLWKPVACKSCENSYCSPCMEEWISKNQDTCPLGCRYEQRKCPPLLMNILSKLAIECRYKTNGCSEVVAYEALEKHQNECIYQLVQWLGCEQKKLEKDLDQHQHQQDHVESQCAESEKTYVQEDISTHNGIKCLQSQSNSTKEEMEQKTYIQQNISEQGLKVVEEMLKTNFEQLTKVISENDRKYRTTMGNLEQRIQQLESQAQIGSWTSWAERAITIAGSTNGAKGSSLNEMNSPQDLFVDNENNVYVADTNNHRIIKWKQNASVGEIVAGDNGPGKNSNQLNCPAAVFVDKSENMYISDHRNNRVQRWSKGMIVGETVIGPCSQGSASNQINDFYCLFINKSRNIYIADCWNHRIMLWKANAIDGIVVAGGNGSGNALNQLYCPWGIYVDENDNIYIADAENHRIQKWCKGSAVGITVAGGNGQGSNLNQLNRPHSVTLDRNGNIYVADQWNHRIVQWITGHKAGRIIAGGNGQGCQPNQLFRPQGINFDARGNLYVADCYNHRVQRFTIHST</sequence>
<proteinExistence type="predicted"/>
<dbReference type="CDD" id="cd05819">
    <property type="entry name" value="NHL"/>
    <property type="match status" value="1"/>
</dbReference>
<evidence type="ECO:0000256" key="5">
    <source>
        <dbReference type="PROSITE-ProRule" id="PRU00504"/>
    </source>
</evidence>
<evidence type="ECO:0000313" key="8">
    <source>
        <dbReference type="EMBL" id="CAF3675696.1"/>
    </source>
</evidence>
<evidence type="ECO:0000256" key="2">
    <source>
        <dbReference type="ARBA" id="ARBA00022771"/>
    </source>
</evidence>
<dbReference type="Gene3D" id="3.30.40.10">
    <property type="entry name" value="Zinc/RING finger domain, C3HC4 (zinc finger)"/>
    <property type="match status" value="2"/>
</dbReference>
<evidence type="ECO:0000256" key="4">
    <source>
        <dbReference type="PROSITE-ProRule" id="PRU00175"/>
    </source>
</evidence>
<gene>
    <name evidence="7" type="ORF">GPM918_LOCUS8146</name>
    <name evidence="8" type="ORF">SRO942_LOCUS8146</name>
</gene>
<dbReference type="Pfam" id="PF01436">
    <property type="entry name" value="NHL"/>
    <property type="match status" value="4"/>
</dbReference>
<evidence type="ECO:0000313" key="7">
    <source>
        <dbReference type="EMBL" id="CAF0891482.1"/>
    </source>
</evidence>
<keyword evidence="3" id="KW-0862">Zinc</keyword>
<accession>A0A813Z0R3</accession>
<evidence type="ECO:0000256" key="1">
    <source>
        <dbReference type="ARBA" id="ARBA00022737"/>
    </source>
</evidence>
<feature type="repeat" description="NHL" evidence="5">
    <location>
        <begin position="509"/>
        <end position="545"/>
    </location>
</feature>
<evidence type="ECO:0000259" key="6">
    <source>
        <dbReference type="PROSITE" id="PS50089"/>
    </source>
</evidence>
<keyword evidence="2 4" id="KW-0863">Zinc-finger</keyword>
<dbReference type="SUPFAM" id="SSF49599">
    <property type="entry name" value="TRAF domain-like"/>
    <property type="match status" value="1"/>
</dbReference>
<organism evidence="7 9">
    <name type="scientific">Didymodactylos carnosus</name>
    <dbReference type="NCBI Taxonomy" id="1234261"/>
    <lineage>
        <taxon>Eukaryota</taxon>
        <taxon>Metazoa</taxon>
        <taxon>Spiralia</taxon>
        <taxon>Gnathifera</taxon>
        <taxon>Rotifera</taxon>
        <taxon>Eurotatoria</taxon>
        <taxon>Bdelloidea</taxon>
        <taxon>Philodinida</taxon>
        <taxon>Philodinidae</taxon>
        <taxon>Didymodactylos</taxon>
    </lineage>
</organism>
<dbReference type="GO" id="GO:0008270">
    <property type="term" value="F:zinc ion binding"/>
    <property type="evidence" value="ECO:0007669"/>
    <property type="project" value="UniProtKB-KW"/>
</dbReference>
<comment type="caution">
    <text evidence="7">The sequence shown here is derived from an EMBL/GenBank/DDBJ whole genome shotgun (WGS) entry which is preliminary data.</text>
</comment>
<dbReference type="Gene3D" id="2.40.10.500">
    <property type="match status" value="2"/>
</dbReference>
<evidence type="ECO:0000256" key="3">
    <source>
        <dbReference type="ARBA" id="ARBA00022833"/>
    </source>
</evidence>
<dbReference type="EMBL" id="CAJOBC010001389">
    <property type="protein sequence ID" value="CAF3675696.1"/>
    <property type="molecule type" value="Genomic_DNA"/>
</dbReference>
<dbReference type="InterPro" id="IPR050952">
    <property type="entry name" value="TRIM-NHL_E3_ligases"/>
</dbReference>
<feature type="repeat" description="NHL" evidence="5">
    <location>
        <begin position="256"/>
        <end position="295"/>
    </location>
</feature>
<dbReference type="InterPro" id="IPR001258">
    <property type="entry name" value="NHL_repeat"/>
</dbReference>
<dbReference type="SUPFAM" id="SSF101898">
    <property type="entry name" value="NHL repeat"/>
    <property type="match status" value="1"/>
</dbReference>
<dbReference type="SUPFAM" id="SSF57850">
    <property type="entry name" value="RING/U-box"/>
    <property type="match status" value="1"/>
</dbReference>
<dbReference type="OrthoDB" id="6511708at2759"/>
<feature type="repeat" description="NHL" evidence="5">
    <location>
        <begin position="459"/>
        <end position="495"/>
    </location>
</feature>
<name>A0A813Z0R3_9BILA</name>
<dbReference type="Proteomes" id="UP000663829">
    <property type="component" value="Unassembled WGS sequence"/>
</dbReference>
<dbReference type="InterPro" id="IPR001841">
    <property type="entry name" value="Znf_RING"/>
</dbReference>
<feature type="domain" description="RING-type" evidence="6">
    <location>
        <begin position="27"/>
        <end position="65"/>
    </location>
</feature>
<dbReference type="PANTHER" id="PTHR24104">
    <property type="entry name" value="E3 UBIQUITIN-PROTEIN LIGASE NHLRC1-RELATED"/>
    <property type="match status" value="1"/>
</dbReference>
<feature type="repeat" description="NHL" evidence="5">
    <location>
        <begin position="414"/>
        <end position="445"/>
    </location>
</feature>
<keyword evidence="1" id="KW-0677">Repeat</keyword>
<dbReference type="PROSITE" id="PS51125">
    <property type="entry name" value="NHL"/>
    <property type="match status" value="4"/>
</dbReference>
<evidence type="ECO:0000313" key="9">
    <source>
        <dbReference type="Proteomes" id="UP000663829"/>
    </source>
</evidence>
<dbReference type="Gene3D" id="2.120.10.30">
    <property type="entry name" value="TolB, C-terminal domain"/>
    <property type="match status" value="1"/>
</dbReference>
<dbReference type="EMBL" id="CAJNOQ010001389">
    <property type="protein sequence ID" value="CAF0891482.1"/>
    <property type="molecule type" value="Genomic_DNA"/>
</dbReference>
<reference evidence="7" key="1">
    <citation type="submission" date="2021-02" db="EMBL/GenBank/DDBJ databases">
        <authorList>
            <person name="Nowell W R."/>
        </authorList>
    </citation>
    <scope>NUCLEOTIDE SEQUENCE</scope>
</reference>
<dbReference type="InterPro" id="IPR013083">
    <property type="entry name" value="Znf_RING/FYVE/PHD"/>
</dbReference>
<dbReference type="Proteomes" id="UP000681722">
    <property type="component" value="Unassembled WGS sequence"/>
</dbReference>
<dbReference type="PANTHER" id="PTHR24104:SF25">
    <property type="entry name" value="PROTEIN LIN-41"/>
    <property type="match status" value="1"/>
</dbReference>
<dbReference type="SUPFAM" id="SSF63829">
    <property type="entry name" value="Calcium-dependent phosphotriesterase"/>
    <property type="match status" value="1"/>
</dbReference>
<keyword evidence="2 4" id="KW-0479">Metal-binding</keyword>
<dbReference type="PROSITE" id="PS50089">
    <property type="entry name" value="ZF_RING_2"/>
    <property type="match status" value="1"/>
</dbReference>
<keyword evidence="9" id="KW-1185">Reference proteome</keyword>
<protein>
    <recommendedName>
        <fullName evidence="6">RING-type domain-containing protein</fullName>
    </recommendedName>
</protein>
<dbReference type="InterPro" id="IPR011042">
    <property type="entry name" value="6-blade_b-propeller_TolB-like"/>
</dbReference>